<feature type="domain" description="NADP-dependent oxidoreductase" evidence="2">
    <location>
        <begin position="17"/>
        <end position="67"/>
    </location>
</feature>
<dbReference type="InterPro" id="IPR023210">
    <property type="entry name" value="NADP_OxRdtase_dom"/>
</dbReference>
<comment type="caution">
    <text evidence="3">The sequence shown here is derived from an EMBL/GenBank/DDBJ whole genome shotgun (WGS) entry which is preliminary data.</text>
</comment>
<sequence length="228" mass="25415">MSSIGYSTFPAIGFGAILYAAYAAGCTFWDTPDIYGDSEELIGKWFTPTRKHDEIFLSMKFRFIMEDFSINGSPTARGTPIAAVQVEYLPFTLDIEDPKINLLNIASELSKYPDDFEDTGFCKMIPWCASLTDGLKEIGVKYNGATGGQVALTWLLTQGDNIIPIPGTKKVKYLNENIAAGAVTLSVEDMQVVRDVAVKADTAQGERYLRGWVCRFLWRHLLWHNVAH</sequence>
<keyword evidence="4" id="KW-1185">Reference proteome</keyword>
<protein>
    <submittedName>
        <fullName evidence="3">NADP-dependent oxidoreductase domain-containing protein</fullName>
    </submittedName>
</protein>
<evidence type="ECO:0000313" key="3">
    <source>
        <dbReference type="EMBL" id="KAJ7777559.1"/>
    </source>
</evidence>
<evidence type="ECO:0000313" key="4">
    <source>
        <dbReference type="Proteomes" id="UP001215280"/>
    </source>
</evidence>
<organism evidence="3 4">
    <name type="scientific">Mycena maculata</name>
    <dbReference type="NCBI Taxonomy" id="230809"/>
    <lineage>
        <taxon>Eukaryota</taxon>
        <taxon>Fungi</taxon>
        <taxon>Dikarya</taxon>
        <taxon>Basidiomycota</taxon>
        <taxon>Agaricomycotina</taxon>
        <taxon>Agaricomycetes</taxon>
        <taxon>Agaricomycetidae</taxon>
        <taxon>Agaricales</taxon>
        <taxon>Marasmiineae</taxon>
        <taxon>Mycenaceae</taxon>
        <taxon>Mycena</taxon>
    </lineage>
</organism>
<name>A0AAD7K3K4_9AGAR</name>
<dbReference type="PANTHER" id="PTHR43625:SF40">
    <property type="entry name" value="ALDO-KETO REDUCTASE YAKC [NADP(+)]"/>
    <property type="match status" value="1"/>
</dbReference>
<dbReference type="GO" id="GO:0016491">
    <property type="term" value="F:oxidoreductase activity"/>
    <property type="evidence" value="ECO:0007669"/>
    <property type="project" value="UniProtKB-KW"/>
</dbReference>
<dbReference type="EMBL" id="JARJLG010000010">
    <property type="protein sequence ID" value="KAJ7777559.1"/>
    <property type="molecule type" value="Genomic_DNA"/>
</dbReference>
<dbReference type="GO" id="GO:0005737">
    <property type="term" value="C:cytoplasm"/>
    <property type="evidence" value="ECO:0007669"/>
    <property type="project" value="TreeGrafter"/>
</dbReference>
<evidence type="ECO:0000256" key="1">
    <source>
        <dbReference type="ARBA" id="ARBA00023002"/>
    </source>
</evidence>
<accession>A0AAD7K3K4</accession>
<dbReference type="AlphaFoldDB" id="A0AAD7K3K4"/>
<reference evidence="3" key="1">
    <citation type="submission" date="2023-03" db="EMBL/GenBank/DDBJ databases">
        <title>Massive genome expansion in bonnet fungi (Mycena s.s.) driven by repeated elements and novel gene families across ecological guilds.</title>
        <authorList>
            <consortium name="Lawrence Berkeley National Laboratory"/>
            <person name="Harder C.B."/>
            <person name="Miyauchi S."/>
            <person name="Viragh M."/>
            <person name="Kuo A."/>
            <person name="Thoen E."/>
            <person name="Andreopoulos B."/>
            <person name="Lu D."/>
            <person name="Skrede I."/>
            <person name="Drula E."/>
            <person name="Henrissat B."/>
            <person name="Morin E."/>
            <person name="Kohler A."/>
            <person name="Barry K."/>
            <person name="LaButti K."/>
            <person name="Morin E."/>
            <person name="Salamov A."/>
            <person name="Lipzen A."/>
            <person name="Mereny Z."/>
            <person name="Hegedus B."/>
            <person name="Baldrian P."/>
            <person name="Stursova M."/>
            <person name="Weitz H."/>
            <person name="Taylor A."/>
            <person name="Grigoriev I.V."/>
            <person name="Nagy L.G."/>
            <person name="Martin F."/>
            <person name="Kauserud H."/>
        </authorList>
    </citation>
    <scope>NUCLEOTIDE SEQUENCE</scope>
    <source>
        <strain evidence="3">CBHHK188m</strain>
    </source>
</reference>
<gene>
    <name evidence="3" type="ORF">DFH07DRAFT_865593</name>
</gene>
<proteinExistence type="predicted"/>
<dbReference type="InterPro" id="IPR050791">
    <property type="entry name" value="Aldo-Keto_reductase"/>
</dbReference>
<evidence type="ECO:0000259" key="2">
    <source>
        <dbReference type="Pfam" id="PF00248"/>
    </source>
</evidence>
<dbReference type="Gene3D" id="3.20.20.100">
    <property type="entry name" value="NADP-dependent oxidoreductase domain"/>
    <property type="match status" value="2"/>
</dbReference>
<dbReference type="SUPFAM" id="SSF51430">
    <property type="entry name" value="NAD(P)-linked oxidoreductase"/>
    <property type="match status" value="1"/>
</dbReference>
<feature type="domain" description="NADP-dependent oxidoreductase" evidence="2">
    <location>
        <begin position="110"/>
        <end position="195"/>
    </location>
</feature>
<dbReference type="PANTHER" id="PTHR43625">
    <property type="entry name" value="AFLATOXIN B1 ALDEHYDE REDUCTASE"/>
    <property type="match status" value="1"/>
</dbReference>
<dbReference type="Pfam" id="PF00248">
    <property type="entry name" value="Aldo_ket_red"/>
    <property type="match status" value="2"/>
</dbReference>
<dbReference type="Proteomes" id="UP001215280">
    <property type="component" value="Unassembled WGS sequence"/>
</dbReference>
<keyword evidence="1" id="KW-0560">Oxidoreductase</keyword>
<dbReference type="InterPro" id="IPR036812">
    <property type="entry name" value="NAD(P)_OxRdtase_dom_sf"/>
</dbReference>